<name>A0A917KLP9_9PROT</name>
<keyword evidence="1" id="KW-1133">Transmembrane helix</keyword>
<evidence type="ECO:0000256" key="1">
    <source>
        <dbReference type="SAM" id="Phobius"/>
    </source>
</evidence>
<comment type="caution">
    <text evidence="2">The sequence shown here is derived from an EMBL/GenBank/DDBJ whole genome shotgun (WGS) entry which is preliminary data.</text>
</comment>
<evidence type="ECO:0000313" key="2">
    <source>
        <dbReference type="EMBL" id="GGJ17267.1"/>
    </source>
</evidence>
<dbReference type="PANTHER" id="PTHR37314">
    <property type="entry name" value="SLR0142 PROTEIN"/>
    <property type="match status" value="1"/>
</dbReference>
<keyword evidence="1" id="KW-0812">Transmembrane</keyword>
<dbReference type="InterPro" id="IPR010699">
    <property type="entry name" value="DUF1275"/>
</dbReference>
<sequence length="239" mass="24527">MTRPQESLTTTDRLPGWQILLQATLMTTLAGFDDAVGYMATGHLYLSFMSGNSTQLGMALARGDARSIILSAVVIGAFMLGAFLGSLMSAVEARAHLPLVLICEVLCFALAWMLLGPWTAHAALLFVALAMGMQNANHVAIGGASIGRSYVTGALFGVGDALARACLGKTGVAEAGVYATTWLAFIACVIGGAATIEGLRLPAALLAGAGVVAALIVLSMIWRRPGVPIHGGGVQITSA</sequence>
<evidence type="ECO:0000313" key="3">
    <source>
        <dbReference type="Proteomes" id="UP000661507"/>
    </source>
</evidence>
<dbReference type="EMBL" id="BMKW01000006">
    <property type="protein sequence ID" value="GGJ17267.1"/>
    <property type="molecule type" value="Genomic_DNA"/>
</dbReference>
<protein>
    <submittedName>
        <fullName evidence="2">DUF1275 family protein</fullName>
    </submittedName>
</protein>
<organism evidence="2 3">
    <name type="scientific">Neoroseomonas lacus</name>
    <dbReference type="NCBI Taxonomy" id="287609"/>
    <lineage>
        <taxon>Bacteria</taxon>
        <taxon>Pseudomonadati</taxon>
        <taxon>Pseudomonadota</taxon>
        <taxon>Alphaproteobacteria</taxon>
        <taxon>Acetobacterales</taxon>
        <taxon>Acetobacteraceae</taxon>
        <taxon>Neoroseomonas</taxon>
    </lineage>
</organism>
<keyword evidence="3" id="KW-1185">Reference proteome</keyword>
<feature type="transmembrane region" description="Helical" evidence="1">
    <location>
        <begin position="202"/>
        <end position="222"/>
    </location>
</feature>
<dbReference type="Proteomes" id="UP000661507">
    <property type="component" value="Unassembled WGS sequence"/>
</dbReference>
<reference evidence="2" key="1">
    <citation type="journal article" date="2014" name="Int. J. Syst. Evol. Microbiol.">
        <title>Complete genome sequence of Corynebacterium casei LMG S-19264T (=DSM 44701T), isolated from a smear-ripened cheese.</title>
        <authorList>
            <consortium name="US DOE Joint Genome Institute (JGI-PGF)"/>
            <person name="Walter F."/>
            <person name="Albersmeier A."/>
            <person name="Kalinowski J."/>
            <person name="Ruckert C."/>
        </authorList>
    </citation>
    <scope>NUCLEOTIDE SEQUENCE</scope>
    <source>
        <strain evidence="2">CGMCC 1.3617</strain>
    </source>
</reference>
<feature type="transmembrane region" description="Helical" evidence="1">
    <location>
        <begin position="67"/>
        <end position="89"/>
    </location>
</feature>
<dbReference type="Pfam" id="PF06912">
    <property type="entry name" value="DUF1275"/>
    <property type="match status" value="1"/>
</dbReference>
<keyword evidence="1" id="KW-0472">Membrane</keyword>
<dbReference type="PANTHER" id="PTHR37314:SF4">
    <property type="entry name" value="UPF0700 TRANSMEMBRANE PROTEIN YOAK"/>
    <property type="match status" value="1"/>
</dbReference>
<gene>
    <name evidence="2" type="ORF">GCM10011320_25810</name>
</gene>
<proteinExistence type="predicted"/>
<feature type="transmembrane region" description="Helical" evidence="1">
    <location>
        <begin position="146"/>
        <end position="163"/>
    </location>
</feature>
<accession>A0A917KLP9</accession>
<feature type="transmembrane region" description="Helical" evidence="1">
    <location>
        <begin position="175"/>
        <end position="196"/>
    </location>
</feature>
<reference evidence="2" key="2">
    <citation type="submission" date="2020-09" db="EMBL/GenBank/DDBJ databases">
        <authorList>
            <person name="Sun Q."/>
            <person name="Zhou Y."/>
        </authorList>
    </citation>
    <scope>NUCLEOTIDE SEQUENCE</scope>
    <source>
        <strain evidence="2">CGMCC 1.3617</strain>
    </source>
</reference>
<dbReference type="AlphaFoldDB" id="A0A917KLP9"/>